<evidence type="ECO:0000313" key="3">
    <source>
        <dbReference type="Proteomes" id="UP000199672"/>
    </source>
</evidence>
<reference evidence="3" key="1">
    <citation type="submission" date="2016-10" db="EMBL/GenBank/DDBJ databases">
        <authorList>
            <person name="Varghese N."/>
            <person name="Submissions S."/>
        </authorList>
    </citation>
    <scope>NUCLEOTIDE SEQUENCE [LARGE SCALE GENOMIC DNA]</scope>
    <source>
        <strain evidence="3">CGMCC 1.10370</strain>
    </source>
</reference>
<dbReference type="RefSeq" id="WP_091496551.1">
    <property type="nucleotide sequence ID" value="NZ_FOMH01000011.1"/>
</dbReference>
<dbReference type="OrthoDB" id="199095at2"/>
<sequence>MKADQKISVCMITYGHEKFIEEAINGVLMQETDFEIELLLFNDSSPDDTDQVIQSVIKNHKRGSWIKYIKQNKNIGMIPNFLQALEACQKDYIALCEGDDYWTDPYKLQKQVNFLEENPDFSICFHNVTELNTFNLSKQNVIPNTIDDLIYDIQDYILNNKTATCSIVLRRESLGILPNWFRKSPFGDLALVLWIMYNSNKKGYVLKDNMGVYRIHEKGIHGNFHKSNKGLIKAYWQHIQFTKLISKEFLVEKEYQKSALIKMLNVYRLLANLYKANNDKLNFVKVSFWIEYYKLKIYLIR</sequence>
<dbReference type="GO" id="GO:0016758">
    <property type="term" value="F:hexosyltransferase activity"/>
    <property type="evidence" value="ECO:0007669"/>
    <property type="project" value="UniProtKB-ARBA"/>
</dbReference>
<evidence type="ECO:0000313" key="2">
    <source>
        <dbReference type="EMBL" id="SFD72812.1"/>
    </source>
</evidence>
<evidence type="ECO:0000259" key="1">
    <source>
        <dbReference type="Pfam" id="PF00535"/>
    </source>
</evidence>
<dbReference type="EMBL" id="FOMH01000011">
    <property type="protein sequence ID" value="SFD72812.1"/>
    <property type="molecule type" value="Genomic_DNA"/>
</dbReference>
<keyword evidence="2" id="KW-0808">Transferase</keyword>
<dbReference type="Gene3D" id="3.90.550.10">
    <property type="entry name" value="Spore Coat Polysaccharide Biosynthesis Protein SpsA, Chain A"/>
    <property type="match status" value="1"/>
</dbReference>
<keyword evidence="3" id="KW-1185">Reference proteome</keyword>
<dbReference type="Proteomes" id="UP000199672">
    <property type="component" value="Unassembled WGS sequence"/>
</dbReference>
<gene>
    <name evidence="2" type="ORF">SAMN05216297_111124</name>
</gene>
<dbReference type="PANTHER" id="PTHR22916:SF3">
    <property type="entry name" value="UDP-GLCNAC:BETAGAL BETA-1,3-N-ACETYLGLUCOSAMINYLTRANSFERASE-LIKE PROTEIN 1"/>
    <property type="match status" value="1"/>
</dbReference>
<dbReference type="Pfam" id="PF00535">
    <property type="entry name" value="Glycos_transf_2"/>
    <property type="match status" value="1"/>
</dbReference>
<dbReference type="SUPFAM" id="SSF53448">
    <property type="entry name" value="Nucleotide-diphospho-sugar transferases"/>
    <property type="match status" value="1"/>
</dbReference>
<name>A0A1I1UPP0_9FLAO</name>
<dbReference type="InterPro" id="IPR029044">
    <property type="entry name" value="Nucleotide-diphossugar_trans"/>
</dbReference>
<organism evidence="2 3">
    <name type="scientific">Flavobacterium phragmitis</name>
    <dbReference type="NCBI Taxonomy" id="739143"/>
    <lineage>
        <taxon>Bacteria</taxon>
        <taxon>Pseudomonadati</taxon>
        <taxon>Bacteroidota</taxon>
        <taxon>Flavobacteriia</taxon>
        <taxon>Flavobacteriales</taxon>
        <taxon>Flavobacteriaceae</taxon>
        <taxon>Flavobacterium</taxon>
    </lineage>
</organism>
<dbReference type="STRING" id="739143.SAMN05216297_111124"/>
<accession>A0A1I1UPP0</accession>
<dbReference type="PANTHER" id="PTHR22916">
    <property type="entry name" value="GLYCOSYLTRANSFERASE"/>
    <property type="match status" value="1"/>
</dbReference>
<dbReference type="AlphaFoldDB" id="A0A1I1UPP0"/>
<feature type="domain" description="Glycosyltransferase 2-like" evidence="1">
    <location>
        <begin position="8"/>
        <end position="170"/>
    </location>
</feature>
<proteinExistence type="predicted"/>
<protein>
    <submittedName>
        <fullName evidence="2">Glycosyltransferase involved in cell wall bisynthesis</fullName>
    </submittedName>
</protein>
<dbReference type="InterPro" id="IPR001173">
    <property type="entry name" value="Glyco_trans_2-like"/>
</dbReference>